<evidence type="ECO:0000313" key="18">
    <source>
        <dbReference type="EMBL" id="KMZ59491.1"/>
    </source>
</evidence>
<dbReference type="InterPro" id="IPR013083">
    <property type="entry name" value="Znf_RING/FYVE/PHD"/>
</dbReference>
<comment type="catalytic activity">
    <reaction evidence="1">
        <text>S-ubiquitinyl-[E2 ubiquitin-conjugating enzyme]-L-cysteine + [acceptor protein]-L-lysine = [E2 ubiquitin-conjugating enzyme]-L-cysteine + N(6)-ubiquitinyl-[acceptor protein]-L-lysine.</text>
        <dbReference type="EC" id="2.3.2.27"/>
    </reaction>
</comment>
<accession>A0A0K9NRU0</accession>
<evidence type="ECO:0000256" key="1">
    <source>
        <dbReference type="ARBA" id="ARBA00000900"/>
    </source>
</evidence>
<dbReference type="Pfam" id="PF13639">
    <property type="entry name" value="zf-RING_2"/>
    <property type="match status" value="1"/>
</dbReference>
<feature type="signal peptide" evidence="16">
    <location>
        <begin position="1"/>
        <end position="30"/>
    </location>
</feature>
<evidence type="ECO:0000256" key="2">
    <source>
        <dbReference type="ARBA" id="ARBA00004167"/>
    </source>
</evidence>
<keyword evidence="7" id="KW-0479">Metal-binding</keyword>
<comment type="caution">
    <text evidence="18">The sequence shown here is derived from an EMBL/GenBank/DDBJ whole genome shotgun (WGS) entry which is preliminary data.</text>
</comment>
<keyword evidence="11 15" id="KW-1133">Transmembrane helix</keyword>
<keyword evidence="19" id="KW-1185">Reference proteome</keyword>
<evidence type="ECO:0000256" key="6">
    <source>
        <dbReference type="ARBA" id="ARBA00022692"/>
    </source>
</evidence>
<dbReference type="OMA" id="EEDWTTI"/>
<evidence type="ECO:0000256" key="5">
    <source>
        <dbReference type="ARBA" id="ARBA00022679"/>
    </source>
</evidence>
<dbReference type="InterPro" id="IPR001841">
    <property type="entry name" value="Znf_RING"/>
</dbReference>
<comment type="subcellular location">
    <subcellularLocation>
        <location evidence="2">Membrane</location>
        <topology evidence="2">Single-pass membrane protein</topology>
    </subcellularLocation>
</comment>
<dbReference type="PANTHER" id="PTHR14155:SF627">
    <property type="entry name" value="OS06G0192800 PROTEIN"/>
    <property type="match status" value="1"/>
</dbReference>
<dbReference type="SMART" id="SM00184">
    <property type="entry name" value="RING"/>
    <property type="match status" value="1"/>
</dbReference>
<organism evidence="18 19">
    <name type="scientific">Zostera marina</name>
    <name type="common">Eelgrass</name>
    <dbReference type="NCBI Taxonomy" id="29655"/>
    <lineage>
        <taxon>Eukaryota</taxon>
        <taxon>Viridiplantae</taxon>
        <taxon>Streptophyta</taxon>
        <taxon>Embryophyta</taxon>
        <taxon>Tracheophyta</taxon>
        <taxon>Spermatophyta</taxon>
        <taxon>Magnoliopsida</taxon>
        <taxon>Liliopsida</taxon>
        <taxon>Zosteraceae</taxon>
        <taxon>Zostera</taxon>
    </lineage>
</organism>
<dbReference type="EMBL" id="LFYR01001785">
    <property type="protein sequence ID" value="KMZ59491.1"/>
    <property type="molecule type" value="Genomic_DNA"/>
</dbReference>
<name>A0A0K9NRU0_ZOSMR</name>
<dbReference type="AlphaFoldDB" id="A0A0K9NRU0"/>
<dbReference type="PROSITE" id="PS50089">
    <property type="entry name" value="ZF_RING_2"/>
    <property type="match status" value="1"/>
</dbReference>
<dbReference type="InterPro" id="IPR053238">
    <property type="entry name" value="RING-H2_zinc_finger"/>
</dbReference>
<keyword evidence="16" id="KW-0732">Signal</keyword>
<evidence type="ECO:0000256" key="4">
    <source>
        <dbReference type="ARBA" id="ARBA00012483"/>
    </source>
</evidence>
<evidence type="ECO:0000256" key="13">
    <source>
        <dbReference type="ARBA" id="ARBA00024209"/>
    </source>
</evidence>
<evidence type="ECO:0000256" key="16">
    <source>
        <dbReference type="SAM" id="SignalP"/>
    </source>
</evidence>
<evidence type="ECO:0000256" key="14">
    <source>
        <dbReference type="PROSITE-ProRule" id="PRU00175"/>
    </source>
</evidence>
<keyword evidence="9" id="KW-0833">Ubl conjugation pathway</keyword>
<comment type="pathway">
    <text evidence="3">Protein modification; protein ubiquitination.</text>
</comment>
<proteinExistence type="inferred from homology"/>
<dbReference type="EC" id="2.3.2.27" evidence="4"/>
<dbReference type="SUPFAM" id="SSF57850">
    <property type="entry name" value="RING/U-box"/>
    <property type="match status" value="1"/>
</dbReference>
<evidence type="ECO:0000256" key="7">
    <source>
        <dbReference type="ARBA" id="ARBA00022723"/>
    </source>
</evidence>
<dbReference type="GO" id="GO:0061630">
    <property type="term" value="F:ubiquitin protein ligase activity"/>
    <property type="evidence" value="ECO:0007669"/>
    <property type="project" value="UniProtKB-EC"/>
</dbReference>
<feature type="transmembrane region" description="Helical" evidence="15">
    <location>
        <begin position="54"/>
        <end position="72"/>
    </location>
</feature>
<evidence type="ECO:0000313" key="19">
    <source>
        <dbReference type="Proteomes" id="UP000036987"/>
    </source>
</evidence>
<keyword evidence="12 15" id="KW-0472">Membrane</keyword>
<keyword evidence="5" id="KW-0808">Transferase</keyword>
<dbReference type="Gene3D" id="3.30.40.10">
    <property type="entry name" value="Zinc/RING finger domain, C3HC4 (zinc finger)"/>
    <property type="match status" value="1"/>
</dbReference>
<evidence type="ECO:0000256" key="3">
    <source>
        <dbReference type="ARBA" id="ARBA00004906"/>
    </source>
</evidence>
<dbReference type="GO" id="GO:0016020">
    <property type="term" value="C:membrane"/>
    <property type="evidence" value="ECO:0007669"/>
    <property type="project" value="UniProtKB-SubCell"/>
</dbReference>
<comment type="similarity">
    <text evidence="13">Belongs to the RING-type zinc finger family. ATL subfamily.</text>
</comment>
<evidence type="ECO:0000256" key="8">
    <source>
        <dbReference type="ARBA" id="ARBA00022771"/>
    </source>
</evidence>
<evidence type="ECO:0000259" key="17">
    <source>
        <dbReference type="PROSITE" id="PS50089"/>
    </source>
</evidence>
<evidence type="ECO:0000256" key="11">
    <source>
        <dbReference type="ARBA" id="ARBA00022989"/>
    </source>
</evidence>
<keyword evidence="10" id="KW-0862">Zinc</keyword>
<protein>
    <recommendedName>
        <fullName evidence="4">RING-type E3 ubiquitin transferase</fullName>
        <ecNumber evidence="4">2.3.2.27</ecNumber>
    </recommendedName>
</protein>
<evidence type="ECO:0000256" key="9">
    <source>
        <dbReference type="ARBA" id="ARBA00022786"/>
    </source>
</evidence>
<evidence type="ECO:0000256" key="15">
    <source>
        <dbReference type="SAM" id="Phobius"/>
    </source>
</evidence>
<keyword evidence="6 15" id="KW-0812">Transmembrane</keyword>
<dbReference type="OrthoDB" id="8062037at2759"/>
<dbReference type="Proteomes" id="UP000036987">
    <property type="component" value="Unassembled WGS sequence"/>
</dbReference>
<reference evidence="19" key="1">
    <citation type="journal article" date="2016" name="Nature">
        <title>The genome of the seagrass Zostera marina reveals angiosperm adaptation to the sea.</title>
        <authorList>
            <person name="Olsen J.L."/>
            <person name="Rouze P."/>
            <person name="Verhelst B."/>
            <person name="Lin Y.-C."/>
            <person name="Bayer T."/>
            <person name="Collen J."/>
            <person name="Dattolo E."/>
            <person name="De Paoli E."/>
            <person name="Dittami S."/>
            <person name="Maumus F."/>
            <person name="Michel G."/>
            <person name="Kersting A."/>
            <person name="Lauritano C."/>
            <person name="Lohaus R."/>
            <person name="Toepel M."/>
            <person name="Tonon T."/>
            <person name="Vanneste K."/>
            <person name="Amirebrahimi M."/>
            <person name="Brakel J."/>
            <person name="Bostroem C."/>
            <person name="Chovatia M."/>
            <person name="Grimwood J."/>
            <person name="Jenkins J.W."/>
            <person name="Jueterbock A."/>
            <person name="Mraz A."/>
            <person name="Stam W.T."/>
            <person name="Tice H."/>
            <person name="Bornberg-Bauer E."/>
            <person name="Green P.J."/>
            <person name="Pearson G.A."/>
            <person name="Procaccini G."/>
            <person name="Duarte C.M."/>
            <person name="Schmutz J."/>
            <person name="Reusch T.B.H."/>
            <person name="Van de Peer Y."/>
        </authorList>
    </citation>
    <scope>NUCLEOTIDE SEQUENCE [LARGE SCALE GENOMIC DNA]</scope>
    <source>
        <strain evidence="19">cv. Finnish</strain>
    </source>
</reference>
<feature type="domain" description="RING-type" evidence="17">
    <location>
        <begin position="132"/>
        <end position="174"/>
    </location>
</feature>
<gene>
    <name evidence="18" type="ORF">ZOSMA_68G00780</name>
</gene>
<dbReference type="PANTHER" id="PTHR14155">
    <property type="entry name" value="RING FINGER DOMAIN-CONTAINING"/>
    <property type="match status" value="1"/>
</dbReference>
<feature type="chain" id="PRO_5005527173" description="RING-type E3 ubiquitin transferase" evidence="16">
    <location>
        <begin position="31"/>
        <end position="325"/>
    </location>
</feature>
<dbReference type="CDD" id="cd16461">
    <property type="entry name" value="RING-H2_EL5-like"/>
    <property type="match status" value="1"/>
</dbReference>
<dbReference type="GO" id="GO:0008270">
    <property type="term" value="F:zinc ion binding"/>
    <property type="evidence" value="ECO:0007669"/>
    <property type="project" value="UniProtKB-KW"/>
</dbReference>
<dbReference type="FunFam" id="3.30.40.10:FF:000187">
    <property type="entry name" value="E3 ubiquitin-protein ligase ATL6"/>
    <property type="match status" value="1"/>
</dbReference>
<dbReference type="STRING" id="29655.A0A0K9NRU0"/>
<evidence type="ECO:0000256" key="10">
    <source>
        <dbReference type="ARBA" id="ARBA00022833"/>
    </source>
</evidence>
<evidence type="ECO:0000256" key="12">
    <source>
        <dbReference type="ARBA" id="ARBA00023136"/>
    </source>
</evidence>
<sequence>MAIPCHRDPTAVIANSILLLLLLLPSPVCCQRDDLSSLTSNRVQSDFTPTTVIMIVILVAAFLVAVLFIFYLNRRRTAYNNNQLFLQNLVHNATTVAGDNANGLDPGLIENFPRLVYSDVKGLKLGNSPLECAVCLSKFEDQEELTLLPKCDHAFHTDCINEWFASSSTCPVCRNDLQLLSPTSFARDPTEHLAIRVDEDEELRRMGSKNRVFREWRSNSARPAAAGDESRIKTTTGRIWTEEERERRFTLRLPEKVRNGLIKETTSSSSFLRRSATVTVPRAPFLVAGEGSPRIGYSNKGEGEGIYWGSLSVKRPNYGLATMGV</sequence>
<keyword evidence="8 14" id="KW-0863">Zinc-finger</keyword>